<keyword evidence="2" id="KW-0472">Membrane</keyword>
<reference evidence="3 4" key="1">
    <citation type="journal article" date="2016" name="Nat. Commun.">
        <title>Thousands of microbial genomes shed light on interconnected biogeochemical processes in an aquifer system.</title>
        <authorList>
            <person name="Anantharaman K."/>
            <person name="Brown C.T."/>
            <person name="Hug L.A."/>
            <person name="Sharon I."/>
            <person name="Castelle C.J."/>
            <person name="Probst A.J."/>
            <person name="Thomas B.C."/>
            <person name="Singh A."/>
            <person name="Wilkins M.J."/>
            <person name="Karaoz U."/>
            <person name="Brodie E.L."/>
            <person name="Williams K.H."/>
            <person name="Hubbard S.S."/>
            <person name="Banfield J.F."/>
        </authorList>
    </citation>
    <scope>NUCLEOTIDE SEQUENCE [LARGE SCALE GENOMIC DNA]</scope>
</reference>
<comment type="caution">
    <text evidence="3">The sequence shown here is derived from an EMBL/GenBank/DDBJ whole genome shotgun (WGS) entry which is preliminary data.</text>
</comment>
<sequence>MQLNIDRRKIIITAVVVILLLIAIVGGWWYWRSSVSPISGPATQPPPLANSLPPIKPTSVPVRTPDEERQETVSRLVRLFAERFGTFSNQSRYEGINDLMAVTTDSFQRWLQEKYLPEIKQKNINTTYAGQTTRVMSVTVDEITDEGGQATARVQQVITVAAGEDEVRYPILKVTVVRQDSMWLVDSAYWEKTP</sequence>
<organism evidence="3 4">
    <name type="scientific">Candidatus Uhrbacteria bacterium RIFCSPLOWO2_01_FULL_47_25</name>
    <dbReference type="NCBI Taxonomy" id="1802402"/>
    <lineage>
        <taxon>Bacteria</taxon>
        <taxon>Candidatus Uhriibacteriota</taxon>
    </lineage>
</organism>
<feature type="transmembrane region" description="Helical" evidence="2">
    <location>
        <begin position="12"/>
        <end position="31"/>
    </location>
</feature>
<dbReference type="AlphaFoldDB" id="A0A1F7UY78"/>
<dbReference type="EMBL" id="MGEK01000001">
    <property type="protein sequence ID" value="OGL83211.1"/>
    <property type="molecule type" value="Genomic_DNA"/>
</dbReference>
<name>A0A1F7UY78_9BACT</name>
<evidence type="ECO:0000313" key="3">
    <source>
        <dbReference type="EMBL" id="OGL83211.1"/>
    </source>
</evidence>
<dbReference type="Proteomes" id="UP000176846">
    <property type="component" value="Unassembled WGS sequence"/>
</dbReference>
<keyword evidence="2" id="KW-0812">Transmembrane</keyword>
<evidence type="ECO:0000313" key="4">
    <source>
        <dbReference type="Proteomes" id="UP000176846"/>
    </source>
</evidence>
<protein>
    <submittedName>
        <fullName evidence="3">Uncharacterized protein</fullName>
    </submittedName>
</protein>
<accession>A0A1F7UY78</accession>
<keyword evidence="2" id="KW-1133">Transmembrane helix</keyword>
<feature type="region of interest" description="Disordered" evidence="1">
    <location>
        <begin position="46"/>
        <end position="67"/>
    </location>
</feature>
<gene>
    <name evidence="3" type="ORF">A2936_04730</name>
</gene>
<proteinExistence type="predicted"/>
<evidence type="ECO:0000256" key="2">
    <source>
        <dbReference type="SAM" id="Phobius"/>
    </source>
</evidence>
<evidence type="ECO:0000256" key="1">
    <source>
        <dbReference type="SAM" id="MobiDB-lite"/>
    </source>
</evidence>